<dbReference type="InterPro" id="IPR020069">
    <property type="entry name" value="Ribosomal_bL9_C"/>
</dbReference>
<protein>
    <recommendedName>
        <fullName evidence="6">50S ribosomal protein L9</fullName>
    </recommendedName>
</protein>
<evidence type="ECO:0000256" key="6">
    <source>
        <dbReference type="ARBA" id="ARBA00035456"/>
    </source>
</evidence>
<dbReference type="FunFam" id="3.10.430.100:FF:000006">
    <property type="entry name" value="50S ribosomal protein L9"/>
    <property type="match status" value="1"/>
</dbReference>
<dbReference type="Gene3D" id="3.40.5.10">
    <property type="entry name" value="Ribosomal protein L9, N-terminal domain"/>
    <property type="match status" value="1"/>
</dbReference>
<keyword evidence="4 9" id="KW-0689">Ribosomal protein</keyword>
<evidence type="ECO:0000256" key="4">
    <source>
        <dbReference type="ARBA" id="ARBA00022980"/>
    </source>
</evidence>
<dbReference type="SUPFAM" id="SSF55653">
    <property type="entry name" value="Ribosomal protein L9 C-domain"/>
    <property type="match status" value="1"/>
</dbReference>
<dbReference type="AlphaFoldDB" id="A0A644VRX0"/>
<dbReference type="Pfam" id="PF03948">
    <property type="entry name" value="Ribosomal_L9_C"/>
    <property type="match status" value="1"/>
</dbReference>
<evidence type="ECO:0000256" key="2">
    <source>
        <dbReference type="ARBA" id="ARBA00022730"/>
    </source>
</evidence>
<name>A0A644VRX0_9ZZZZ</name>
<keyword evidence="5" id="KW-0687">Ribonucleoprotein</keyword>
<dbReference type="PROSITE" id="PS00651">
    <property type="entry name" value="RIBOSOMAL_L9"/>
    <property type="match status" value="1"/>
</dbReference>
<dbReference type="InterPro" id="IPR036935">
    <property type="entry name" value="Ribosomal_bL9_N_sf"/>
</dbReference>
<dbReference type="PANTHER" id="PTHR21368">
    <property type="entry name" value="50S RIBOSOMAL PROTEIN L9"/>
    <property type="match status" value="1"/>
</dbReference>
<dbReference type="HAMAP" id="MF_00503">
    <property type="entry name" value="Ribosomal_bL9"/>
    <property type="match status" value="1"/>
</dbReference>
<accession>A0A644VRX0</accession>
<proteinExistence type="inferred from homology"/>
<dbReference type="InterPro" id="IPR009027">
    <property type="entry name" value="Ribosomal_bL9/RNase_H1_N"/>
</dbReference>
<dbReference type="NCBIfam" id="TIGR00158">
    <property type="entry name" value="L9"/>
    <property type="match status" value="1"/>
</dbReference>
<reference evidence="9" key="1">
    <citation type="submission" date="2019-08" db="EMBL/GenBank/DDBJ databases">
        <authorList>
            <person name="Kucharzyk K."/>
            <person name="Murdoch R.W."/>
            <person name="Higgins S."/>
            <person name="Loffler F."/>
        </authorList>
    </citation>
    <scope>NUCLEOTIDE SEQUENCE</scope>
</reference>
<dbReference type="FunFam" id="3.40.5.10:FF:000003">
    <property type="entry name" value="50S ribosomal protein L9"/>
    <property type="match status" value="1"/>
</dbReference>
<dbReference type="SUPFAM" id="SSF55658">
    <property type="entry name" value="L9 N-domain-like"/>
    <property type="match status" value="1"/>
</dbReference>
<dbReference type="InterPro" id="IPR000244">
    <property type="entry name" value="Ribosomal_bL9"/>
</dbReference>
<keyword evidence="2" id="KW-0699">rRNA-binding</keyword>
<dbReference type="GO" id="GO:0019843">
    <property type="term" value="F:rRNA binding"/>
    <property type="evidence" value="ECO:0007669"/>
    <property type="project" value="UniProtKB-KW"/>
</dbReference>
<comment type="caution">
    <text evidence="9">The sequence shown here is derived from an EMBL/GenBank/DDBJ whole genome shotgun (WGS) entry which is preliminary data.</text>
</comment>
<dbReference type="GO" id="GO:0005840">
    <property type="term" value="C:ribosome"/>
    <property type="evidence" value="ECO:0007669"/>
    <property type="project" value="UniProtKB-KW"/>
</dbReference>
<dbReference type="GO" id="GO:0006412">
    <property type="term" value="P:translation"/>
    <property type="evidence" value="ECO:0007669"/>
    <property type="project" value="InterPro"/>
</dbReference>
<evidence type="ECO:0000313" key="9">
    <source>
        <dbReference type="EMBL" id="MPL94145.1"/>
    </source>
</evidence>
<evidence type="ECO:0000259" key="8">
    <source>
        <dbReference type="PROSITE" id="PS00651"/>
    </source>
</evidence>
<feature type="domain" description="Ribosomal protein L9" evidence="8">
    <location>
        <begin position="13"/>
        <end position="40"/>
    </location>
</feature>
<organism evidence="9">
    <name type="scientific">bioreactor metagenome</name>
    <dbReference type="NCBI Taxonomy" id="1076179"/>
    <lineage>
        <taxon>unclassified sequences</taxon>
        <taxon>metagenomes</taxon>
        <taxon>ecological metagenomes</taxon>
    </lineage>
</organism>
<dbReference type="InterPro" id="IPR020070">
    <property type="entry name" value="Ribosomal_bL9_N"/>
</dbReference>
<comment type="similarity">
    <text evidence="1">Belongs to the bacterial ribosomal protein bL9 family.</text>
</comment>
<evidence type="ECO:0000256" key="5">
    <source>
        <dbReference type="ARBA" id="ARBA00023274"/>
    </source>
</evidence>
<feature type="coiled-coil region" evidence="7">
    <location>
        <begin position="44"/>
        <end position="78"/>
    </location>
</feature>
<keyword evidence="7" id="KW-0175">Coiled coil</keyword>
<dbReference type="EMBL" id="VSSQ01000416">
    <property type="protein sequence ID" value="MPL94145.1"/>
    <property type="molecule type" value="Genomic_DNA"/>
</dbReference>
<evidence type="ECO:0000256" key="3">
    <source>
        <dbReference type="ARBA" id="ARBA00022884"/>
    </source>
</evidence>
<dbReference type="InterPro" id="IPR020594">
    <property type="entry name" value="Ribosomal_bL9_bac/chp"/>
</dbReference>
<evidence type="ECO:0000256" key="1">
    <source>
        <dbReference type="ARBA" id="ARBA00010605"/>
    </source>
</evidence>
<dbReference type="InterPro" id="IPR036791">
    <property type="entry name" value="Ribosomal_bL9_C_sf"/>
</dbReference>
<dbReference type="GO" id="GO:1990904">
    <property type="term" value="C:ribonucleoprotein complex"/>
    <property type="evidence" value="ECO:0007669"/>
    <property type="project" value="UniProtKB-KW"/>
</dbReference>
<keyword evidence="3" id="KW-0694">RNA-binding</keyword>
<dbReference type="GO" id="GO:0003735">
    <property type="term" value="F:structural constituent of ribosome"/>
    <property type="evidence" value="ECO:0007669"/>
    <property type="project" value="InterPro"/>
</dbReference>
<gene>
    <name evidence="9" type="primary">rplI_15</name>
    <name evidence="9" type="ORF">SDC9_40293</name>
</gene>
<dbReference type="Gene3D" id="3.10.430.100">
    <property type="entry name" value="Ribosomal protein L9, C-terminal domain"/>
    <property type="match status" value="1"/>
</dbReference>
<evidence type="ECO:0000256" key="7">
    <source>
        <dbReference type="SAM" id="Coils"/>
    </source>
</evidence>
<dbReference type="Pfam" id="PF01281">
    <property type="entry name" value="Ribosomal_L9_N"/>
    <property type="match status" value="1"/>
</dbReference>
<sequence>MEIILKEDVINLGYKGDIVKVKDGYGRNYLIPQKKAVLATESAKKMLAEDLKQRAHKLERIKNEAQELADKVKDITLTVGAKTSSTGKIFGAVGPIQIADAFEKAGFTVDRKVIVLKEPVKEIGSYKATLKLHKEVTVEVAFDVVAE</sequence>